<dbReference type="AlphaFoldDB" id="A0A645E5V9"/>
<dbReference type="EMBL" id="VSSQ01042590">
    <property type="protein sequence ID" value="MPM96193.1"/>
    <property type="molecule type" value="Genomic_DNA"/>
</dbReference>
<evidence type="ECO:0000313" key="1">
    <source>
        <dbReference type="EMBL" id="MPM96193.1"/>
    </source>
</evidence>
<organism evidence="1">
    <name type="scientific">bioreactor metagenome</name>
    <dbReference type="NCBI Taxonomy" id="1076179"/>
    <lineage>
        <taxon>unclassified sequences</taxon>
        <taxon>metagenomes</taxon>
        <taxon>ecological metagenomes</taxon>
    </lineage>
</organism>
<name>A0A645E5V9_9ZZZZ</name>
<reference evidence="1" key="1">
    <citation type="submission" date="2019-08" db="EMBL/GenBank/DDBJ databases">
        <authorList>
            <person name="Kucharzyk K."/>
            <person name="Murdoch R.W."/>
            <person name="Higgins S."/>
            <person name="Loffler F."/>
        </authorList>
    </citation>
    <scope>NUCLEOTIDE SEQUENCE</scope>
</reference>
<accession>A0A645E5V9</accession>
<comment type="caution">
    <text evidence="1">The sequence shown here is derived from an EMBL/GenBank/DDBJ whole genome shotgun (WGS) entry which is preliminary data.</text>
</comment>
<sequence length="46" mass="5367">MLDRKRGIKLLESKTDLLFEKLNSGWLIQNMECTQEEPAYAIVNLN</sequence>
<proteinExistence type="predicted"/>
<gene>
    <name evidence="1" type="ORF">SDC9_143351</name>
</gene>
<protein>
    <submittedName>
        <fullName evidence="1">Uncharacterized protein</fullName>
    </submittedName>
</protein>